<organism evidence="1 2">
    <name type="scientific">Psychroserpens luteus</name>
    <dbReference type="NCBI Taxonomy" id="1434066"/>
    <lineage>
        <taxon>Bacteria</taxon>
        <taxon>Pseudomonadati</taxon>
        <taxon>Bacteroidota</taxon>
        <taxon>Flavobacteriia</taxon>
        <taxon>Flavobacteriales</taxon>
        <taxon>Flavobacteriaceae</taxon>
        <taxon>Psychroserpens</taxon>
    </lineage>
</organism>
<evidence type="ECO:0008006" key="3">
    <source>
        <dbReference type="Google" id="ProtNLM"/>
    </source>
</evidence>
<dbReference type="InterPro" id="IPR051464">
    <property type="entry name" value="Peptidase_M42_aminopept"/>
</dbReference>
<sequence>MTKTDLIIKKTLEYLKYPSVVGYEQPFINKLEKDFKSLQLSTQRHSGLLSVKGNLPNSNIVSVHIDRHGLISNGKGELEYAAYRVKSQNTNSEIEPNKKMWEKIASRFENEKVYAYEPTTGKNIGSGRVEKCYICPVRNNFVFQVEELVHLKSGIPVSFSSHCGNSKKSIEGQLDNVINAALGFALFKFGFQGTLLLTEGEEIGESWSHIYNYFLDQKIETSRLIVLDTSPFEDDKSINMNSVILRSRDNNSEFEPVLTQTIREKCASLNIPFLVKDEYLTNSKKTTNIGNTELGHLISNSKNKISGTTVQIATMGYHSNKERANYEAIHNVFRILSETLI</sequence>
<protein>
    <recommendedName>
        <fullName evidence="3">Aminopeptidase FrvX</fullName>
    </recommendedName>
</protein>
<evidence type="ECO:0000313" key="1">
    <source>
        <dbReference type="EMBL" id="MFD2917221.1"/>
    </source>
</evidence>
<comment type="caution">
    <text evidence="1">The sequence shown here is derived from an EMBL/GenBank/DDBJ whole genome shotgun (WGS) entry which is preliminary data.</text>
</comment>
<dbReference type="EMBL" id="JBHUOS010000014">
    <property type="protein sequence ID" value="MFD2917221.1"/>
    <property type="molecule type" value="Genomic_DNA"/>
</dbReference>
<accession>A0ABW5ZXY4</accession>
<dbReference type="Proteomes" id="UP001597548">
    <property type="component" value="Unassembled WGS sequence"/>
</dbReference>
<keyword evidence="2" id="KW-1185">Reference proteome</keyword>
<dbReference type="PANTHER" id="PTHR32481:SF0">
    <property type="entry name" value="AMINOPEPTIDASE YPDE-RELATED"/>
    <property type="match status" value="1"/>
</dbReference>
<evidence type="ECO:0000313" key="2">
    <source>
        <dbReference type="Proteomes" id="UP001597548"/>
    </source>
</evidence>
<name>A0ABW5ZXY4_9FLAO</name>
<dbReference type="Gene3D" id="3.40.630.10">
    <property type="entry name" value="Zn peptidases"/>
    <property type="match status" value="1"/>
</dbReference>
<dbReference type="SUPFAM" id="SSF53187">
    <property type="entry name" value="Zn-dependent exopeptidases"/>
    <property type="match status" value="1"/>
</dbReference>
<dbReference type="RefSeq" id="WP_194509079.1">
    <property type="nucleotide sequence ID" value="NZ_JADILU010000006.1"/>
</dbReference>
<reference evidence="2" key="1">
    <citation type="journal article" date="2019" name="Int. J. Syst. Evol. Microbiol.">
        <title>The Global Catalogue of Microorganisms (GCM) 10K type strain sequencing project: providing services to taxonomists for standard genome sequencing and annotation.</title>
        <authorList>
            <consortium name="The Broad Institute Genomics Platform"/>
            <consortium name="The Broad Institute Genome Sequencing Center for Infectious Disease"/>
            <person name="Wu L."/>
            <person name="Ma J."/>
        </authorList>
    </citation>
    <scope>NUCLEOTIDE SEQUENCE [LARGE SCALE GENOMIC DNA]</scope>
    <source>
        <strain evidence="2">KCTC 32514</strain>
    </source>
</reference>
<dbReference type="PANTHER" id="PTHR32481">
    <property type="entry name" value="AMINOPEPTIDASE"/>
    <property type="match status" value="1"/>
</dbReference>
<gene>
    <name evidence="1" type="ORF">ACFS29_16325</name>
</gene>
<proteinExistence type="predicted"/>